<feature type="transmembrane region" description="Helical" evidence="1">
    <location>
        <begin position="50"/>
        <end position="72"/>
    </location>
</feature>
<evidence type="ECO:0000256" key="1">
    <source>
        <dbReference type="SAM" id="Phobius"/>
    </source>
</evidence>
<feature type="transmembrane region" description="Helical" evidence="1">
    <location>
        <begin position="323"/>
        <end position="345"/>
    </location>
</feature>
<dbReference type="RefSeq" id="WP_204049193.1">
    <property type="nucleotide sequence ID" value="NZ_BOOF01000017.1"/>
</dbReference>
<feature type="transmembrane region" description="Helical" evidence="1">
    <location>
        <begin position="266"/>
        <end position="288"/>
    </location>
</feature>
<dbReference type="Proteomes" id="UP000660454">
    <property type="component" value="Unassembled WGS sequence"/>
</dbReference>
<feature type="transmembrane region" description="Helical" evidence="1">
    <location>
        <begin position="300"/>
        <end position="317"/>
    </location>
</feature>
<evidence type="ECO:0000313" key="2">
    <source>
        <dbReference type="EMBL" id="GIH62549.1"/>
    </source>
</evidence>
<feature type="transmembrane region" description="Helical" evidence="1">
    <location>
        <begin position="84"/>
        <end position="104"/>
    </location>
</feature>
<feature type="transmembrane region" description="Helical" evidence="1">
    <location>
        <begin position="385"/>
        <end position="404"/>
    </location>
</feature>
<gene>
    <name evidence="2" type="ORF">Msi02_33660</name>
</gene>
<dbReference type="Pfam" id="PF07690">
    <property type="entry name" value="MFS_1"/>
    <property type="match status" value="1"/>
</dbReference>
<keyword evidence="1" id="KW-0812">Transmembrane</keyword>
<comment type="caution">
    <text evidence="2">The sequence shown here is derived from an EMBL/GenBank/DDBJ whole genome shotgun (WGS) entry which is preliminary data.</text>
</comment>
<accession>A0ABQ4GME0</accession>
<organism evidence="2 3">
    <name type="scientific">Microbispora siamensis</name>
    <dbReference type="NCBI Taxonomy" id="564413"/>
    <lineage>
        <taxon>Bacteria</taxon>
        <taxon>Bacillati</taxon>
        <taxon>Actinomycetota</taxon>
        <taxon>Actinomycetes</taxon>
        <taxon>Streptosporangiales</taxon>
        <taxon>Streptosporangiaceae</taxon>
        <taxon>Microbispora</taxon>
    </lineage>
</organism>
<proteinExistence type="predicted"/>
<dbReference type="PANTHER" id="PTHR23542:SF1">
    <property type="entry name" value="MAJOR FACILITATOR SUPERFAMILY (MFS) PROFILE DOMAIN-CONTAINING PROTEIN"/>
    <property type="match status" value="1"/>
</dbReference>
<keyword evidence="3" id="KW-1185">Reference proteome</keyword>
<evidence type="ECO:0000313" key="3">
    <source>
        <dbReference type="Proteomes" id="UP000660454"/>
    </source>
</evidence>
<dbReference type="Gene3D" id="1.20.1250.20">
    <property type="entry name" value="MFS general substrate transporter like domains"/>
    <property type="match status" value="2"/>
</dbReference>
<dbReference type="SUPFAM" id="SSF103473">
    <property type="entry name" value="MFS general substrate transporter"/>
    <property type="match status" value="1"/>
</dbReference>
<dbReference type="PANTHER" id="PTHR23542">
    <property type="match status" value="1"/>
</dbReference>
<keyword evidence="1" id="KW-1133">Transmembrane helix</keyword>
<name>A0ABQ4GME0_9ACTN</name>
<dbReference type="EMBL" id="BOOF01000017">
    <property type="protein sequence ID" value="GIH62549.1"/>
    <property type="molecule type" value="Genomic_DNA"/>
</dbReference>
<dbReference type="InterPro" id="IPR036259">
    <property type="entry name" value="MFS_trans_sf"/>
</dbReference>
<keyword evidence="1" id="KW-0472">Membrane</keyword>
<sequence>MSSRSAASYYAVLRTPLAGRTFTAALVGRLSYGTVFLSLVLAFTRATGSYTMAGGAIAVFGLVSSLLSPIRAHLIDRHGIRRALPPMAVAYALLLCLVAALTWRPGASGALSWLLAGITGAFTPPLGPIMRSLWSDLLPDGPLLQRAYSLDTVAEELLYVTGPLIAGLLTGLAHPSLGVAVSAGLVAVGSLALAFSPAVRSAARETARTTGAVCRPSSEKRTNGWRSLLAANAGLRQPILVAGGVGTALGALNLLVVAFAAQHAQLAAVAWVEAALAAGSAAGGLAYGAVSSRLSPERRLPLLATALAVSLAAAGFVSNMVALSLLVGVAGLFVAPVLTTAYMLADKAAAPGSKTQAGAWVNTAFNTGNAVGSASMGLLLGRFTLAAAFAAGALPSLLAALVGMRKARRPIGSTLAGAVGAEPDTRRRC</sequence>
<feature type="transmembrane region" description="Helical" evidence="1">
    <location>
        <begin position="357"/>
        <end position="379"/>
    </location>
</feature>
<protein>
    <submittedName>
        <fullName evidence="2">MFS transporter</fullName>
    </submittedName>
</protein>
<feature type="transmembrane region" description="Helical" evidence="1">
    <location>
        <begin position="179"/>
        <end position="199"/>
    </location>
</feature>
<feature type="transmembrane region" description="Helical" evidence="1">
    <location>
        <begin position="239"/>
        <end position="260"/>
    </location>
</feature>
<feature type="transmembrane region" description="Helical" evidence="1">
    <location>
        <begin position="21"/>
        <end position="44"/>
    </location>
</feature>
<dbReference type="InterPro" id="IPR011701">
    <property type="entry name" value="MFS"/>
</dbReference>
<reference evidence="2 3" key="1">
    <citation type="submission" date="2021-01" db="EMBL/GenBank/DDBJ databases">
        <title>Whole genome shotgun sequence of Microbispora siamensis NBRC 104113.</title>
        <authorList>
            <person name="Komaki H."/>
            <person name="Tamura T."/>
        </authorList>
    </citation>
    <scope>NUCLEOTIDE SEQUENCE [LARGE SCALE GENOMIC DNA]</scope>
    <source>
        <strain evidence="2 3">NBRC 104113</strain>
    </source>
</reference>